<dbReference type="GO" id="GO:0031297">
    <property type="term" value="P:replication fork processing"/>
    <property type="evidence" value="ECO:0007669"/>
    <property type="project" value="TreeGrafter"/>
</dbReference>
<sequence length="174" mass="19487">MAAYDPKDDVDRLFACFKCGVSPPQSAFRERPLRRGKKSRISPAVDIGGGGASSSSAPTPDTAEKHGAASSAAIKFTGRNQMPPIVFYGSPQGVPVKKPLSLLRLLREIRIDLKKQTDLIPRDVVWATFPRQEEAIRFSKAHAHTNVFSYQDHWTGTRRFLVSTYDEFWRRLSP</sequence>
<dbReference type="EMBL" id="GBRH01192242">
    <property type="protein sequence ID" value="JAE05654.1"/>
    <property type="molecule type" value="Transcribed_RNA"/>
</dbReference>
<dbReference type="PANTHER" id="PTHR31399">
    <property type="entry name" value="DNA-DIRECTED PRIMASE / POLYMERASE PROTEIN"/>
    <property type="match status" value="1"/>
</dbReference>
<reference evidence="6" key="2">
    <citation type="journal article" date="2015" name="Data Brief">
        <title>Shoot transcriptome of the giant reed, Arundo donax.</title>
        <authorList>
            <person name="Barrero R.A."/>
            <person name="Guerrero F.D."/>
            <person name="Moolhuijzen P."/>
            <person name="Goolsby J.A."/>
            <person name="Tidwell J."/>
            <person name="Bellgard S.E."/>
            <person name="Bellgard M.I."/>
        </authorList>
    </citation>
    <scope>NUCLEOTIDE SEQUENCE</scope>
    <source>
        <tissue evidence="6">Shoot tissue taken approximately 20 cm above the soil surface</tissue>
    </source>
</reference>
<dbReference type="AlphaFoldDB" id="A0A0A9F392"/>
<dbReference type="EC" id="2.7.7.102" evidence="3"/>
<dbReference type="GO" id="GO:0006264">
    <property type="term" value="P:mitochondrial DNA replication"/>
    <property type="evidence" value="ECO:0007669"/>
    <property type="project" value="TreeGrafter"/>
</dbReference>
<dbReference type="GO" id="GO:0005634">
    <property type="term" value="C:nucleus"/>
    <property type="evidence" value="ECO:0007669"/>
    <property type="project" value="TreeGrafter"/>
</dbReference>
<dbReference type="PANTHER" id="PTHR31399:SF0">
    <property type="entry name" value="DNA-DIRECTED PRIMASE_POLYMERASE PROTEIN"/>
    <property type="match status" value="1"/>
</dbReference>
<reference evidence="6" key="1">
    <citation type="submission" date="2014-09" db="EMBL/GenBank/DDBJ databases">
        <authorList>
            <person name="Magalhaes I.L.F."/>
            <person name="Oliveira U."/>
            <person name="Santos F.R."/>
            <person name="Vidigal T.H.D.A."/>
            <person name="Brescovit A.D."/>
            <person name="Santos A.J."/>
        </authorList>
    </citation>
    <scope>NUCLEOTIDE SEQUENCE</scope>
    <source>
        <tissue evidence="6">Shoot tissue taken approximately 20 cm above the soil surface</tissue>
    </source>
</reference>
<evidence type="ECO:0000256" key="3">
    <source>
        <dbReference type="ARBA" id="ARBA00044768"/>
    </source>
</evidence>
<dbReference type="InterPro" id="IPR044917">
    <property type="entry name" value="PRIMPOL"/>
</dbReference>
<evidence type="ECO:0000256" key="4">
    <source>
        <dbReference type="ARBA" id="ARBA00047303"/>
    </source>
</evidence>
<name>A0A0A9F392_ARUDO</name>
<evidence type="ECO:0000256" key="5">
    <source>
        <dbReference type="SAM" id="MobiDB-lite"/>
    </source>
</evidence>
<comment type="catalytic activity">
    <reaction evidence="2">
        <text>ssDNA + n NTP = ssDNA/pppN(pN)n-1 hybrid + (n-1) diphosphate.</text>
        <dbReference type="EC" id="2.7.7.102"/>
    </reaction>
</comment>
<dbReference type="GO" id="GO:0003682">
    <property type="term" value="F:chromatin binding"/>
    <property type="evidence" value="ECO:0007669"/>
    <property type="project" value="TreeGrafter"/>
</dbReference>
<dbReference type="GO" id="GO:0005759">
    <property type="term" value="C:mitochondrial matrix"/>
    <property type="evidence" value="ECO:0007669"/>
    <property type="project" value="TreeGrafter"/>
</dbReference>
<evidence type="ECO:0000256" key="2">
    <source>
        <dbReference type="ARBA" id="ARBA00044677"/>
    </source>
</evidence>
<organism evidence="6">
    <name type="scientific">Arundo donax</name>
    <name type="common">Giant reed</name>
    <name type="synonym">Donax arundinaceus</name>
    <dbReference type="NCBI Taxonomy" id="35708"/>
    <lineage>
        <taxon>Eukaryota</taxon>
        <taxon>Viridiplantae</taxon>
        <taxon>Streptophyta</taxon>
        <taxon>Embryophyta</taxon>
        <taxon>Tracheophyta</taxon>
        <taxon>Spermatophyta</taxon>
        <taxon>Magnoliopsida</taxon>
        <taxon>Liliopsida</taxon>
        <taxon>Poales</taxon>
        <taxon>Poaceae</taxon>
        <taxon>PACMAD clade</taxon>
        <taxon>Arundinoideae</taxon>
        <taxon>Arundineae</taxon>
        <taxon>Arundo</taxon>
    </lineage>
</organism>
<accession>A0A0A9F392</accession>
<proteinExistence type="predicted"/>
<evidence type="ECO:0000256" key="1">
    <source>
        <dbReference type="ARBA" id="ARBA00026139"/>
    </source>
</evidence>
<dbReference type="GO" id="GO:0042276">
    <property type="term" value="P:error-prone translesion synthesis"/>
    <property type="evidence" value="ECO:0007669"/>
    <property type="project" value="InterPro"/>
</dbReference>
<dbReference type="GO" id="GO:0009411">
    <property type="term" value="P:response to UV"/>
    <property type="evidence" value="ECO:0007669"/>
    <property type="project" value="TreeGrafter"/>
</dbReference>
<evidence type="ECO:0000313" key="6">
    <source>
        <dbReference type="EMBL" id="JAE05654.1"/>
    </source>
</evidence>
<comment type="catalytic activity">
    <reaction evidence="4">
        <text>DNA(n) + a 2'-deoxyribonucleoside 5'-triphosphate = DNA(n+1) + diphosphate</text>
        <dbReference type="Rhea" id="RHEA:22508"/>
        <dbReference type="Rhea" id="RHEA-COMP:17339"/>
        <dbReference type="Rhea" id="RHEA-COMP:17340"/>
        <dbReference type="ChEBI" id="CHEBI:33019"/>
        <dbReference type="ChEBI" id="CHEBI:61560"/>
        <dbReference type="ChEBI" id="CHEBI:173112"/>
        <dbReference type="EC" id="2.7.7.7"/>
    </reaction>
    <physiologicalReaction direction="left-to-right" evidence="4">
        <dbReference type="Rhea" id="RHEA:22509"/>
    </physiologicalReaction>
</comment>
<dbReference type="GO" id="GO:0003887">
    <property type="term" value="F:DNA-directed DNA polymerase activity"/>
    <property type="evidence" value="ECO:0007669"/>
    <property type="project" value="UniProtKB-EC"/>
</dbReference>
<protein>
    <recommendedName>
        <fullName evidence="1">DNA-directed primase/polymerase protein</fullName>
        <ecNumber evidence="3">2.7.7.102</ecNumber>
    </recommendedName>
</protein>
<feature type="region of interest" description="Disordered" evidence="5">
    <location>
        <begin position="22"/>
        <end position="69"/>
    </location>
</feature>